<dbReference type="EMBL" id="CAJJDM010000051">
    <property type="protein sequence ID" value="CAD8073868.1"/>
    <property type="molecule type" value="Genomic_DNA"/>
</dbReference>
<dbReference type="CDD" id="cd17546">
    <property type="entry name" value="REC_hyHK_CKI1_RcsC-like"/>
    <property type="match status" value="1"/>
</dbReference>
<dbReference type="SMART" id="SM00387">
    <property type="entry name" value="HATPase_c"/>
    <property type="match status" value="1"/>
</dbReference>
<evidence type="ECO:0000256" key="1">
    <source>
        <dbReference type="ARBA" id="ARBA00022553"/>
    </source>
</evidence>
<dbReference type="AlphaFoldDB" id="A0A8S1LYN2"/>
<evidence type="ECO:0000259" key="5">
    <source>
        <dbReference type="PROSITE" id="PS50110"/>
    </source>
</evidence>
<dbReference type="PROSITE" id="PS50110">
    <property type="entry name" value="RESPONSE_REGULATORY"/>
    <property type="match status" value="1"/>
</dbReference>
<evidence type="ECO:0000259" key="4">
    <source>
        <dbReference type="PROSITE" id="PS50109"/>
    </source>
</evidence>
<dbReference type="InterPro" id="IPR050956">
    <property type="entry name" value="2C_system_His_kinase"/>
</dbReference>
<dbReference type="Proteomes" id="UP000688137">
    <property type="component" value="Unassembled WGS sequence"/>
</dbReference>
<feature type="domain" description="Histidine kinase" evidence="4">
    <location>
        <begin position="306"/>
        <end position="522"/>
    </location>
</feature>
<comment type="caution">
    <text evidence="6">The sequence shown here is derived from an EMBL/GenBank/DDBJ whole genome shotgun (WGS) entry which is preliminary data.</text>
</comment>
<proteinExistence type="predicted"/>
<feature type="domain" description="Response regulatory" evidence="5">
    <location>
        <begin position="682"/>
        <end position="804"/>
    </location>
</feature>
<evidence type="ECO:0000256" key="2">
    <source>
        <dbReference type="PROSITE-ProRule" id="PRU00169"/>
    </source>
</evidence>
<evidence type="ECO:0000256" key="3">
    <source>
        <dbReference type="SAM" id="Phobius"/>
    </source>
</evidence>
<dbReference type="OMA" id="FARQNQK"/>
<keyword evidence="1 2" id="KW-0597">Phosphoprotein</keyword>
<reference evidence="6" key="1">
    <citation type="submission" date="2021-01" db="EMBL/GenBank/DDBJ databases">
        <authorList>
            <consortium name="Genoscope - CEA"/>
            <person name="William W."/>
        </authorList>
    </citation>
    <scope>NUCLEOTIDE SEQUENCE</scope>
</reference>
<keyword evidence="3" id="KW-0472">Membrane</keyword>
<evidence type="ECO:0000313" key="7">
    <source>
        <dbReference type="Proteomes" id="UP000688137"/>
    </source>
</evidence>
<protein>
    <submittedName>
        <fullName evidence="6">Uncharacterized protein</fullName>
    </submittedName>
</protein>
<feature type="transmembrane region" description="Helical" evidence="3">
    <location>
        <begin position="31"/>
        <end position="50"/>
    </location>
</feature>
<gene>
    <name evidence="6" type="ORF">PPRIM_AZ9-3.1.T0510283</name>
</gene>
<dbReference type="InterPro" id="IPR003594">
    <property type="entry name" value="HATPase_dom"/>
</dbReference>
<dbReference type="Pfam" id="PF02518">
    <property type="entry name" value="HATPase_c"/>
    <property type="match status" value="1"/>
</dbReference>
<dbReference type="PANTHER" id="PTHR43719">
    <property type="entry name" value="TWO-COMPONENT HISTIDINE KINASE"/>
    <property type="match status" value="1"/>
</dbReference>
<dbReference type="InterPro" id="IPR005467">
    <property type="entry name" value="His_kinase_dom"/>
</dbReference>
<evidence type="ECO:0000313" key="6">
    <source>
        <dbReference type="EMBL" id="CAD8073868.1"/>
    </source>
</evidence>
<feature type="modified residue" description="4-aspartylphosphate" evidence="2">
    <location>
        <position position="734"/>
    </location>
</feature>
<dbReference type="InterPro" id="IPR001789">
    <property type="entry name" value="Sig_transdc_resp-reg_receiver"/>
</dbReference>
<keyword evidence="7" id="KW-1185">Reference proteome</keyword>
<dbReference type="PROSITE" id="PS50109">
    <property type="entry name" value="HIS_KIN"/>
    <property type="match status" value="1"/>
</dbReference>
<dbReference type="Pfam" id="PF00072">
    <property type="entry name" value="Response_reg"/>
    <property type="match status" value="1"/>
</dbReference>
<name>A0A8S1LYN2_PARPR</name>
<accession>A0A8S1LYN2</accession>
<keyword evidence="3" id="KW-1133">Transmembrane helix</keyword>
<dbReference type="GO" id="GO:0000160">
    <property type="term" value="P:phosphorelay signal transduction system"/>
    <property type="evidence" value="ECO:0007669"/>
    <property type="project" value="InterPro"/>
</dbReference>
<dbReference type="SMART" id="SM00448">
    <property type="entry name" value="REC"/>
    <property type="match status" value="1"/>
</dbReference>
<keyword evidence="3" id="KW-0812">Transmembrane</keyword>
<sequence>MQISKEKRMGAMLIILSVVDFGYCFDNITYITLILSCLLILCSIVSVLFANKKILSLIIITMYYGKELTLYGPTLTWPVLYLFKLIGSQKCIFLLLFSNQIVFNYLDSLWVYNIKRKDHYCIQLTFILLFEGYSQYVKQKTYYQCIRLLIKQFKQEFVLQIFDLNQRNITENAHCLPITNRLQTENTLIGSPRGDKINLIQDDKDIHYKLFLNNDLGFSIELNQQPIQQQVTFRSTKELLQFLQKNNNYFILAIQNDPLLNAKFQYQVRYFQFKNQQILAFSKIDNCLFARQNQKILKYKQNLINIFNHKLKTPLNSAIGHLITAQEDNQIIDQIKKLYLQPALLNCRLQLYLVQDILDYLSIEIEQLPLMNNKTNLKTLLLEVYDLIEFQCKLKNINILFKINNENFKKIETKSLFIYTDSNKLIRVLLNILNNSYRFTDEGGCIVLEIRLDQMNKITYFSITDNGQGMDEEQIKKLNFQLKSFDSTTFNKLYKQQDNNRTIKLGLSLFLANKLIKLLSGDSSCLQLRVNNNQLLFTFSISDIHEIQSASSLGKSKHNSFVKQKSLRGLNNIQFNSQSSPRISKFKQCSQRQIELKNYNSLRLIYQSDIHNEPQPQIPNRIAIHQNNPKFHHQRQRMRTKKRSLDYQFRSRATSFRTHQIEQIIRPEQIQQQQHLIQNEEFILIVDDEPFNHETLCMMLKNMGFKNFLKAFNGQQCLDIVLENHNKIYMIMMDIDMPIMNGIDATKQLEGLISNNTICYIPIIGCTAHEDYESHLQCFDAGMIHVVVKPVFIKSIKEAINKISELKSNETIKEDTSSDVINRIQSQSFCSQ</sequence>
<dbReference type="PANTHER" id="PTHR43719:SF28">
    <property type="entry name" value="PEROXIDE STRESS-ACTIVATED HISTIDINE KINASE MAK1-RELATED"/>
    <property type="match status" value="1"/>
</dbReference>
<organism evidence="6 7">
    <name type="scientific">Paramecium primaurelia</name>
    <dbReference type="NCBI Taxonomy" id="5886"/>
    <lineage>
        <taxon>Eukaryota</taxon>
        <taxon>Sar</taxon>
        <taxon>Alveolata</taxon>
        <taxon>Ciliophora</taxon>
        <taxon>Intramacronucleata</taxon>
        <taxon>Oligohymenophorea</taxon>
        <taxon>Peniculida</taxon>
        <taxon>Parameciidae</taxon>
        <taxon>Paramecium</taxon>
    </lineage>
</organism>